<dbReference type="SUPFAM" id="SSF50952">
    <property type="entry name" value="Soluble quinoprotein glucose dehydrogenase"/>
    <property type="match status" value="1"/>
</dbReference>
<evidence type="ECO:0000313" key="3">
    <source>
        <dbReference type="EMBL" id="CAA9281684.1"/>
    </source>
</evidence>
<organism evidence="3">
    <name type="scientific">uncultured Chloroflexota bacterium</name>
    <dbReference type="NCBI Taxonomy" id="166587"/>
    <lineage>
        <taxon>Bacteria</taxon>
        <taxon>Bacillati</taxon>
        <taxon>Chloroflexota</taxon>
        <taxon>environmental samples</taxon>
    </lineage>
</organism>
<dbReference type="AlphaFoldDB" id="A0A6J4JLM7"/>
<dbReference type="InterPro" id="IPR011042">
    <property type="entry name" value="6-blade_b-propeller_TolB-like"/>
</dbReference>
<dbReference type="Gene3D" id="2.120.10.30">
    <property type="entry name" value="TolB, C-terminal domain"/>
    <property type="match status" value="1"/>
</dbReference>
<protein>
    <submittedName>
        <fullName evidence="3">L-sorbosone dehydrogenase</fullName>
    </submittedName>
</protein>
<gene>
    <name evidence="3" type="ORF">AVDCRST_MAG77-3890</name>
</gene>
<feature type="domain" description="Pyrroloquinoline quinone-dependent pyranose dehydrogenase beta-propeller" evidence="2">
    <location>
        <begin position="106"/>
        <end position="451"/>
    </location>
</feature>
<proteinExistence type="predicted"/>
<reference evidence="3" key="1">
    <citation type="submission" date="2020-02" db="EMBL/GenBank/DDBJ databases">
        <authorList>
            <person name="Meier V. D."/>
        </authorList>
    </citation>
    <scope>NUCLEOTIDE SEQUENCE</scope>
    <source>
        <strain evidence="3">AVDCRST_MAG77</strain>
    </source>
</reference>
<dbReference type="PANTHER" id="PTHR33546">
    <property type="entry name" value="LARGE, MULTIFUNCTIONAL SECRETED PROTEIN-RELATED"/>
    <property type="match status" value="1"/>
</dbReference>
<dbReference type="PANTHER" id="PTHR33546:SF1">
    <property type="entry name" value="LARGE, MULTIFUNCTIONAL SECRETED PROTEIN"/>
    <property type="match status" value="1"/>
</dbReference>
<evidence type="ECO:0000256" key="1">
    <source>
        <dbReference type="SAM" id="MobiDB-lite"/>
    </source>
</evidence>
<sequence>MVACGGAADQPAAQQAAPAGGQQQRQAPRAPEPAPAAQAPAVAQAAAPASAAAGAGAAQGQPAAPRAAVAAARHVATDLAPVTVGVPAPFRRGPFAQDRQLQIQRGFSISVFGLVPRARSMAVTPWGELLVTQPNQGQIVGLTDGDGDGVAEQTRVVAQGLECPYGMDFRDGHLYVAQSTRVDRFAFGEPAGFGKAERVVSALPPSGCAPHHYRPLAIDAAGNLYVAFGSSCNVCVEADARRGTVWQYTPDGNGREYARGLRNVVDLQVHPVTGQLWVATNERDSLGDDVPPEPVGPVQEGADYGWPFCFWNGAGWQQDTRVPGRNPTCQGLTPYNGIQAHSAPLGLTFYQGSGGAATSASGATGRVPDDYVGTAFVGLHGSWNRTEGTGFKVVRIPAADGNPAPAEDLIAGWLTGPRGPGDAWGRPVDVKVGVDGALYVSDDVAGAVYRVWWSG</sequence>
<dbReference type="Pfam" id="PF22807">
    <property type="entry name" value="TrAA12"/>
    <property type="match status" value="1"/>
</dbReference>
<name>A0A6J4JLM7_9CHLR</name>
<dbReference type="InterPro" id="IPR011041">
    <property type="entry name" value="Quinoprot_gluc/sorb_DH_b-prop"/>
</dbReference>
<accession>A0A6J4JLM7</accession>
<dbReference type="EMBL" id="CADCTC010000208">
    <property type="protein sequence ID" value="CAA9281684.1"/>
    <property type="molecule type" value="Genomic_DNA"/>
</dbReference>
<feature type="region of interest" description="Disordered" evidence="1">
    <location>
        <begin position="1"/>
        <end position="43"/>
    </location>
</feature>
<evidence type="ECO:0000259" key="2">
    <source>
        <dbReference type="Pfam" id="PF22807"/>
    </source>
</evidence>
<dbReference type="InterPro" id="IPR054539">
    <property type="entry name" value="Beta-prop_PDH"/>
</dbReference>